<name>A0A2T9JIA0_9CAUL</name>
<proteinExistence type="predicted"/>
<sequence length="120" mass="12079">MVALARIKQGVGVASALLGLAALIAPRQFARAIGTGAATPPEAIAAFGSRELAAGAALLAPVKFGPFLWMRVAGDVMDLGGLALAVRKPGADKKLLAIASFAVIAIAAFDLALALNEEDD</sequence>
<accession>A0A2T9JIA0</accession>
<keyword evidence="1" id="KW-0812">Transmembrane</keyword>
<protein>
    <submittedName>
        <fullName evidence="2">Uncharacterized protein</fullName>
    </submittedName>
</protein>
<dbReference type="RefSeq" id="WP_109102727.1">
    <property type="nucleotide sequence ID" value="NZ_QDKQ01000069.1"/>
</dbReference>
<dbReference type="OrthoDB" id="6166765at2"/>
<keyword evidence="3" id="KW-1185">Reference proteome</keyword>
<evidence type="ECO:0000313" key="3">
    <source>
        <dbReference type="Proteomes" id="UP000245073"/>
    </source>
</evidence>
<feature type="transmembrane region" description="Helical" evidence="1">
    <location>
        <begin position="95"/>
        <end position="115"/>
    </location>
</feature>
<keyword evidence="1" id="KW-1133">Transmembrane helix</keyword>
<evidence type="ECO:0000313" key="2">
    <source>
        <dbReference type="EMBL" id="PVM83376.1"/>
    </source>
</evidence>
<dbReference type="AlphaFoldDB" id="A0A2T9JIA0"/>
<dbReference type="EMBL" id="QDKQ01000069">
    <property type="protein sequence ID" value="PVM83376.1"/>
    <property type="molecule type" value="Genomic_DNA"/>
</dbReference>
<evidence type="ECO:0000256" key="1">
    <source>
        <dbReference type="SAM" id="Phobius"/>
    </source>
</evidence>
<dbReference type="Proteomes" id="UP000245073">
    <property type="component" value="Unassembled WGS sequence"/>
</dbReference>
<organism evidence="2 3">
    <name type="scientific">Caulobacter endophyticus</name>
    <dbReference type="NCBI Taxonomy" id="2172652"/>
    <lineage>
        <taxon>Bacteria</taxon>
        <taxon>Pseudomonadati</taxon>
        <taxon>Pseudomonadota</taxon>
        <taxon>Alphaproteobacteria</taxon>
        <taxon>Caulobacterales</taxon>
        <taxon>Caulobacteraceae</taxon>
        <taxon>Caulobacter</taxon>
    </lineage>
</organism>
<comment type="caution">
    <text evidence="2">The sequence shown here is derived from an EMBL/GenBank/DDBJ whole genome shotgun (WGS) entry which is preliminary data.</text>
</comment>
<keyword evidence="1" id="KW-0472">Membrane</keyword>
<gene>
    <name evidence="2" type="ORF">DDF67_20765</name>
</gene>
<reference evidence="2 3" key="1">
    <citation type="submission" date="2018-04" db="EMBL/GenBank/DDBJ databases">
        <title>The genome sequence of Caulobacter sp. 744.</title>
        <authorList>
            <person name="Gao J."/>
            <person name="Sun J."/>
        </authorList>
    </citation>
    <scope>NUCLEOTIDE SEQUENCE [LARGE SCALE GENOMIC DNA]</scope>
    <source>
        <strain evidence="2 3">774</strain>
    </source>
</reference>